<name>K2J0J2_9RHOB</name>
<keyword evidence="2" id="KW-0175">Coiled coil</keyword>
<evidence type="ECO:0000313" key="6">
    <source>
        <dbReference type="Proteomes" id="UP000006762"/>
    </source>
</evidence>
<keyword evidence="6" id="KW-1185">Reference proteome</keyword>
<dbReference type="Pfam" id="PF25876">
    <property type="entry name" value="HH_MFP_RND"/>
    <property type="match status" value="1"/>
</dbReference>
<keyword evidence="3" id="KW-0732">Signal</keyword>
<dbReference type="Gene3D" id="2.40.50.100">
    <property type="match status" value="1"/>
</dbReference>
<dbReference type="NCBIfam" id="TIGR01730">
    <property type="entry name" value="RND_mfp"/>
    <property type="match status" value="1"/>
</dbReference>
<dbReference type="PANTHER" id="PTHR30469:SF20">
    <property type="entry name" value="EFFLUX RND TRANSPORTER PERIPLASMIC ADAPTOR SUBUNIT"/>
    <property type="match status" value="1"/>
</dbReference>
<feature type="signal peptide" evidence="3">
    <location>
        <begin position="1"/>
        <end position="17"/>
    </location>
</feature>
<protein>
    <submittedName>
        <fullName evidence="5">RND family efflux transporter MFP subunit</fullName>
    </submittedName>
</protein>
<organism evidence="5 6">
    <name type="scientific">Celeribacter baekdonensis B30</name>
    <dbReference type="NCBI Taxonomy" id="1208323"/>
    <lineage>
        <taxon>Bacteria</taxon>
        <taxon>Pseudomonadati</taxon>
        <taxon>Pseudomonadota</taxon>
        <taxon>Alphaproteobacteria</taxon>
        <taxon>Rhodobacterales</taxon>
        <taxon>Roseobacteraceae</taxon>
        <taxon>Celeribacter</taxon>
    </lineage>
</organism>
<evidence type="ECO:0000313" key="5">
    <source>
        <dbReference type="EMBL" id="EKE68322.1"/>
    </source>
</evidence>
<dbReference type="InterPro" id="IPR006143">
    <property type="entry name" value="RND_pump_MFP"/>
</dbReference>
<dbReference type="STRING" id="1208323.B30_18287"/>
<feature type="domain" description="Multidrug resistance protein MdtA-like alpha-helical hairpin" evidence="4">
    <location>
        <begin position="99"/>
        <end position="158"/>
    </location>
</feature>
<accession>K2J0J2</accession>
<proteinExistence type="inferred from homology"/>
<dbReference type="RefSeq" id="WP_009573676.1">
    <property type="nucleotide sequence ID" value="NZ_AMRK01000014.1"/>
</dbReference>
<dbReference type="SUPFAM" id="SSF111369">
    <property type="entry name" value="HlyD-like secretion proteins"/>
    <property type="match status" value="1"/>
</dbReference>
<dbReference type="OrthoDB" id="9806939at2"/>
<evidence type="ECO:0000256" key="1">
    <source>
        <dbReference type="ARBA" id="ARBA00009477"/>
    </source>
</evidence>
<dbReference type="eggNOG" id="COG0845">
    <property type="taxonomic scope" value="Bacteria"/>
</dbReference>
<dbReference type="PANTHER" id="PTHR30469">
    <property type="entry name" value="MULTIDRUG RESISTANCE PROTEIN MDTA"/>
    <property type="match status" value="1"/>
</dbReference>
<evidence type="ECO:0000259" key="4">
    <source>
        <dbReference type="Pfam" id="PF25876"/>
    </source>
</evidence>
<dbReference type="Proteomes" id="UP000006762">
    <property type="component" value="Unassembled WGS sequence"/>
</dbReference>
<dbReference type="InterPro" id="IPR058624">
    <property type="entry name" value="MdtA-like_HH"/>
</dbReference>
<evidence type="ECO:0000256" key="2">
    <source>
        <dbReference type="SAM" id="Coils"/>
    </source>
</evidence>
<dbReference type="Gene3D" id="2.40.30.170">
    <property type="match status" value="1"/>
</dbReference>
<dbReference type="AlphaFoldDB" id="K2J0J2"/>
<comment type="caution">
    <text evidence="5">The sequence shown here is derived from an EMBL/GenBank/DDBJ whole genome shotgun (WGS) entry which is preliminary data.</text>
</comment>
<dbReference type="GO" id="GO:0015562">
    <property type="term" value="F:efflux transmembrane transporter activity"/>
    <property type="evidence" value="ECO:0007669"/>
    <property type="project" value="TreeGrafter"/>
</dbReference>
<comment type="similarity">
    <text evidence="1">Belongs to the membrane fusion protein (MFP) (TC 8.A.1) family.</text>
</comment>
<dbReference type="PROSITE" id="PS51257">
    <property type="entry name" value="PROKAR_LIPOPROTEIN"/>
    <property type="match status" value="1"/>
</dbReference>
<dbReference type="Gene3D" id="2.40.420.20">
    <property type="match status" value="1"/>
</dbReference>
<reference evidence="5 6" key="1">
    <citation type="submission" date="2012-09" db="EMBL/GenBank/DDBJ databases">
        <title>Celeribacter baekdonensis B30 Genome Sequencing.</title>
        <authorList>
            <person name="Wang W."/>
        </authorList>
    </citation>
    <scope>NUCLEOTIDE SEQUENCE [LARGE SCALE GENOMIC DNA]</scope>
    <source>
        <strain evidence="5 6">B30</strain>
    </source>
</reference>
<evidence type="ECO:0000256" key="3">
    <source>
        <dbReference type="SAM" id="SignalP"/>
    </source>
</evidence>
<dbReference type="EMBL" id="AMRK01000014">
    <property type="protein sequence ID" value="EKE68322.1"/>
    <property type="molecule type" value="Genomic_DNA"/>
</dbReference>
<dbReference type="PATRIC" id="fig|1208323.3.peg.3778"/>
<dbReference type="Gene3D" id="1.10.287.470">
    <property type="entry name" value="Helix hairpin bin"/>
    <property type="match status" value="1"/>
</dbReference>
<gene>
    <name evidence="5" type="ORF">B30_18287</name>
</gene>
<dbReference type="GO" id="GO:1990281">
    <property type="term" value="C:efflux pump complex"/>
    <property type="evidence" value="ECO:0007669"/>
    <property type="project" value="TreeGrafter"/>
</dbReference>
<feature type="chain" id="PRO_5003858994" evidence="3">
    <location>
        <begin position="18"/>
        <end position="380"/>
    </location>
</feature>
<sequence>MLYSKALIVLLSTLVLAGCWEEEVAAPEPEPRMVRTIVAEQADAILTRSFPAVLQPPELTPLAFDVGGRLGPIDLRIGQEVAEGDVLATVEAEDAALRLQQAEAALAEAEIATANAREEANRQQALFERNVASASARDRALTQADQADARVTQAARNLDLVRATLGDTSLRAPFDGIIDGISVQAFGSVQPGQQILTLYEDTGLQATILVSFEVVTSLELGQTVSVVPTDGDATPLPATLTEIGRRAAAVSSFPIVVTLDEARPELRSGMAVEVVFDLPIPEARQGIELPLSSLALGRDVAMDEAPFAAQVFVAHPDDDDRAQLDLTNVTLGAVSEDLVYVTQGLAVGDRVVTAGVSFLDPGQVVRILPDTDPENDELTQ</sequence>
<feature type="coiled-coil region" evidence="2">
    <location>
        <begin position="92"/>
        <end position="137"/>
    </location>
</feature>